<dbReference type="AlphaFoldDB" id="A0A4Y7JRL0"/>
<dbReference type="PROSITE" id="PS00141">
    <property type="entry name" value="ASP_PROTEASE"/>
    <property type="match status" value="1"/>
</dbReference>
<dbReference type="InterPro" id="IPR032861">
    <property type="entry name" value="TAXi_N"/>
</dbReference>
<evidence type="ECO:0000256" key="1">
    <source>
        <dbReference type="ARBA" id="ARBA00007447"/>
    </source>
</evidence>
<dbReference type="PANTHER" id="PTHR13683:SF679">
    <property type="entry name" value="ASPARTYL PROTEASE FAMILY PROTEIN 2"/>
    <property type="match status" value="1"/>
</dbReference>
<name>A0A4Y7JRL0_PAPSO</name>
<dbReference type="Pfam" id="PF14543">
    <property type="entry name" value="TAXi_N"/>
    <property type="match status" value="1"/>
</dbReference>
<keyword evidence="6" id="KW-1185">Reference proteome</keyword>
<dbReference type="PRINTS" id="PR00792">
    <property type="entry name" value="PEPSIN"/>
</dbReference>
<dbReference type="EMBL" id="CM010719">
    <property type="protein sequence ID" value="RZC63724.1"/>
    <property type="molecule type" value="Genomic_DNA"/>
</dbReference>
<dbReference type="SUPFAM" id="SSF50630">
    <property type="entry name" value="Acid proteases"/>
    <property type="match status" value="1"/>
</dbReference>
<evidence type="ECO:0000313" key="6">
    <source>
        <dbReference type="Proteomes" id="UP000316621"/>
    </source>
</evidence>
<feature type="active site" evidence="2">
    <location>
        <position position="56"/>
    </location>
</feature>
<feature type="domain" description="Peptidase A1" evidence="4">
    <location>
        <begin position="37"/>
        <end position="380"/>
    </location>
</feature>
<dbReference type="InterPro" id="IPR032799">
    <property type="entry name" value="TAXi_C"/>
</dbReference>
<dbReference type="OMA" id="CLYNVTY"/>
<dbReference type="GO" id="GO:0006508">
    <property type="term" value="P:proteolysis"/>
    <property type="evidence" value="ECO:0007669"/>
    <property type="project" value="UniProtKB-KW"/>
</dbReference>
<feature type="active site" evidence="2">
    <location>
        <position position="254"/>
    </location>
</feature>
<protein>
    <recommendedName>
        <fullName evidence="4">Peptidase A1 domain-containing protein</fullName>
    </recommendedName>
</protein>
<gene>
    <name evidence="5" type="ORF">C5167_025477</name>
</gene>
<keyword evidence="3" id="KW-0645">Protease</keyword>
<dbReference type="GO" id="GO:0004190">
    <property type="term" value="F:aspartic-type endopeptidase activity"/>
    <property type="evidence" value="ECO:0007669"/>
    <property type="project" value="UniProtKB-KW"/>
</dbReference>
<evidence type="ECO:0000313" key="5">
    <source>
        <dbReference type="EMBL" id="RZC63724.1"/>
    </source>
</evidence>
<dbReference type="PROSITE" id="PS51767">
    <property type="entry name" value="PEPTIDASE_A1"/>
    <property type="match status" value="1"/>
</dbReference>
<evidence type="ECO:0000256" key="2">
    <source>
        <dbReference type="PIRSR" id="PIRSR601461-1"/>
    </source>
</evidence>
<sequence length="384" mass="42525">MALESSNNDGNDDYNFDFPVAPGPYWKLPRPSLLFEYFTVLRIGTSPATEYVLLMDTGSSLTWIQCLPCNTCYDQLSPIFDPNRSETYSVKDCNQHTSLCDGCNDRGECTYSYIYGDGSYSHGLISEEVYSVSEHMMNLTIGCGHNNSGTFNSSDGILGLGRGEFSFPSQIDRKYGFKKFSYCLVDKPKKEQPVISSSIRFGNDVLDQPNDVVYTPIIPNSKFPDQYYINLTSISVAGKLIPVHPSLPNGIVVDSGTSLTWLPSSVYEAIRDSFRDAALQLGWKPALSRYRDTCYDLSSYTGGIDTIKSPEVILHFGGDDEAAVELKAENVLFNYPWIDENVYCLAFGPSLYKGLAILGNVQQQGIRVVFDNAASVIGFDPNSC</sequence>
<dbReference type="PANTHER" id="PTHR13683">
    <property type="entry name" value="ASPARTYL PROTEASES"/>
    <property type="match status" value="1"/>
</dbReference>
<dbReference type="InterPro" id="IPR033121">
    <property type="entry name" value="PEPTIDASE_A1"/>
</dbReference>
<evidence type="ECO:0000256" key="3">
    <source>
        <dbReference type="RuleBase" id="RU000454"/>
    </source>
</evidence>
<dbReference type="Proteomes" id="UP000316621">
    <property type="component" value="Chromosome 5"/>
</dbReference>
<dbReference type="InterPro" id="IPR001969">
    <property type="entry name" value="Aspartic_peptidase_AS"/>
</dbReference>
<dbReference type="InterPro" id="IPR001461">
    <property type="entry name" value="Aspartic_peptidase_A1"/>
</dbReference>
<evidence type="ECO:0000259" key="4">
    <source>
        <dbReference type="PROSITE" id="PS51767"/>
    </source>
</evidence>
<accession>A0A4Y7JRL0</accession>
<keyword evidence="3" id="KW-0378">Hydrolase</keyword>
<organism evidence="5 6">
    <name type="scientific">Papaver somniferum</name>
    <name type="common">Opium poppy</name>
    <dbReference type="NCBI Taxonomy" id="3469"/>
    <lineage>
        <taxon>Eukaryota</taxon>
        <taxon>Viridiplantae</taxon>
        <taxon>Streptophyta</taxon>
        <taxon>Embryophyta</taxon>
        <taxon>Tracheophyta</taxon>
        <taxon>Spermatophyta</taxon>
        <taxon>Magnoliopsida</taxon>
        <taxon>Ranunculales</taxon>
        <taxon>Papaveraceae</taxon>
        <taxon>Papaveroideae</taxon>
        <taxon>Papaver</taxon>
    </lineage>
</organism>
<dbReference type="Gramene" id="RZC63724">
    <property type="protein sequence ID" value="RZC63724"/>
    <property type="gene ID" value="C5167_025477"/>
</dbReference>
<reference evidence="5 6" key="1">
    <citation type="journal article" date="2018" name="Science">
        <title>The opium poppy genome and morphinan production.</title>
        <authorList>
            <person name="Guo L."/>
            <person name="Winzer T."/>
            <person name="Yang X."/>
            <person name="Li Y."/>
            <person name="Ning Z."/>
            <person name="He Z."/>
            <person name="Teodor R."/>
            <person name="Lu Y."/>
            <person name="Bowser T.A."/>
            <person name="Graham I.A."/>
            <person name="Ye K."/>
        </authorList>
    </citation>
    <scope>NUCLEOTIDE SEQUENCE [LARGE SCALE GENOMIC DNA]</scope>
    <source>
        <strain evidence="6">cv. HN1</strain>
        <tissue evidence="5">Leaves</tissue>
    </source>
</reference>
<keyword evidence="3" id="KW-0064">Aspartyl protease</keyword>
<comment type="similarity">
    <text evidence="1 3">Belongs to the peptidase A1 family.</text>
</comment>
<dbReference type="Pfam" id="PF14541">
    <property type="entry name" value="TAXi_C"/>
    <property type="match status" value="1"/>
</dbReference>
<proteinExistence type="inferred from homology"/>
<dbReference type="Gene3D" id="2.40.70.10">
    <property type="entry name" value="Acid Proteases"/>
    <property type="match status" value="2"/>
</dbReference>
<dbReference type="InterPro" id="IPR021109">
    <property type="entry name" value="Peptidase_aspartic_dom_sf"/>
</dbReference>